<feature type="domain" description="HTH marR-type" evidence="2">
    <location>
        <begin position="70"/>
        <end position="135"/>
    </location>
</feature>
<organism evidence="3 4">
    <name type="scientific">Caenispirillum salinarum AK4</name>
    <dbReference type="NCBI Taxonomy" id="1238182"/>
    <lineage>
        <taxon>Bacteria</taxon>
        <taxon>Pseudomonadati</taxon>
        <taxon>Pseudomonadota</taxon>
        <taxon>Alphaproteobacteria</taxon>
        <taxon>Rhodospirillales</taxon>
        <taxon>Novispirillaceae</taxon>
        <taxon>Caenispirillum</taxon>
    </lineage>
</organism>
<dbReference type="GO" id="GO:0003700">
    <property type="term" value="F:DNA-binding transcription factor activity"/>
    <property type="evidence" value="ECO:0007669"/>
    <property type="project" value="InterPro"/>
</dbReference>
<dbReference type="AlphaFoldDB" id="K9H0M3"/>
<dbReference type="PIRSF" id="PIRSF036158">
    <property type="entry name" value="UCP036158_MarR"/>
    <property type="match status" value="1"/>
</dbReference>
<dbReference type="OrthoDB" id="7504146at2"/>
<evidence type="ECO:0000259" key="2">
    <source>
        <dbReference type="Pfam" id="PF13463"/>
    </source>
</evidence>
<protein>
    <submittedName>
        <fullName evidence="3">Putative transcription regulator</fullName>
    </submittedName>
</protein>
<dbReference type="InterPro" id="IPR000835">
    <property type="entry name" value="HTH_MarR-typ"/>
</dbReference>
<dbReference type="InterPro" id="IPR036388">
    <property type="entry name" value="WH-like_DNA-bd_sf"/>
</dbReference>
<feature type="region of interest" description="Disordered" evidence="1">
    <location>
        <begin position="1"/>
        <end position="24"/>
    </location>
</feature>
<dbReference type="PATRIC" id="fig|1238182.3.peg.1237"/>
<evidence type="ECO:0000256" key="1">
    <source>
        <dbReference type="SAM" id="MobiDB-lite"/>
    </source>
</evidence>
<gene>
    <name evidence="3" type="ORF">C882_3566</name>
</gene>
<reference evidence="3 4" key="1">
    <citation type="journal article" date="2013" name="Genome Announc.">
        <title>Draft Genome Sequence of an Alphaproteobacterium, Caenispirillum salinarum AK4(T), Isolated from a Solar Saltern.</title>
        <authorList>
            <person name="Khatri I."/>
            <person name="Singh A."/>
            <person name="Korpole S."/>
            <person name="Pinnaka A.K."/>
            <person name="Subramanian S."/>
        </authorList>
    </citation>
    <scope>NUCLEOTIDE SEQUENCE [LARGE SCALE GENOMIC DNA]</scope>
    <source>
        <strain evidence="3 4">AK4</strain>
    </source>
</reference>
<dbReference type="Gene3D" id="1.10.10.10">
    <property type="entry name" value="Winged helix-like DNA-binding domain superfamily/Winged helix DNA-binding domain"/>
    <property type="match status" value="1"/>
</dbReference>
<dbReference type="InterPro" id="IPR036390">
    <property type="entry name" value="WH_DNA-bd_sf"/>
</dbReference>
<name>K9H0M3_9PROT</name>
<accession>K9H0M3</accession>
<dbReference type="RefSeq" id="WP_009539684.1">
    <property type="nucleotide sequence ID" value="NZ_ANHY01000005.1"/>
</dbReference>
<keyword evidence="4" id="KW-1185">Reference proteome</keyword>
<dbReference type="Pfam" id="PF13463">
    <property type="entry name" value="HTH_27"/>
    <property type="match status" value="1"/>
</dbReference>
<comment type="caution">
    <text evidence="3">The sequence shown here is derived from an EMBL/GenBank/DDBJ whole genome shotgun (WGS) entry which is preliminary data.</text>
</comment>
<dbReference type="SUPFAM" id="SSF46785">
    <property type="entry name" value="Winged helix' DNA-binding domain"/>
    <property type="match status" value="1"/>
</dbReference>
<dbReference type="STRING" id="1238182.C882_3566"/>
<dbReference type="Proteomes" id="UP000009881">
    <property type="component" value="Unassembled WGS sequence"/>
</dbReference>
<evidence type="ECO:0000313" key="4">
    <source>
        <dbReference type="Proteomes" id="UP000009881"/>
    </source>
</evidence>
<evidence type="ECO:0000313" key="3">
    <source>
        <dbReference type="EMBL" id="EKV31815.1"/>
    </source>
</evidence>
<dbReference type="eggNOG" id="COG5631">
    <property type="taxonomic scope" value="Bacteria"/>
</dbReference>
<sequence length="188" mass="20988">MSNQHKDDAATAGPDDPTAPPKPRRIVSSEHLVSERAAELSEFEFGLIVSFHAFSRWMVRCMQAVGLEDVNALDVLVLHTCNHKKREKRLADICFTLNVEDTHTVSYSLKKLEKLELVERTKRGKEVWFTTTGRGAWVCSGYRHVREDCLVTTFESMGLDPKDIGDLAGKLRALSGLYGQAARAATVL</sequence>
<dbReference type="EMBL" id="ANHY01000005">
    <property type="protein sequence ID" value="EKV31815.1"/>
    <property type="molecule type" value="Genomic_DNA"/>
</dbReference>
<proteinExistence type="predicted"/>
<dbReference type="InterPro" id="IPR014601">
    <property type="entry name" value="Trans_reg_MarR_HTH"/>
</dbReference>